<dbReference type="STRING" id="1287681.M7SFY2"/>
<feature type="repeat" description="WD" evidence="4">
    <location>
        <begin position="379"/>
        <end position="422"/>
    </location>
</feature>
<dbReference type="InterPro" id="IPR020472">
    <property type="entry name" value="WD40_PAC1"/>
</dbReference>
<dbReference type="SUPFAM" id="SSF50978">
    <property type="entry name" value="WD40 repeat-like"/>
    <property type="match status" value="1"/>
</dbReference>
<proteinExistence type="inferred from homology"/>
<dbReference type="InterPro" id="IPR015943">
    <property type="entry name" value="WD40/YVTN_repeat-like_dom_sf"/>
</dbReference>
<keyword evidence="2 4" id="KW-0853">WD repeat</keyword>
<evidence type="ECO:0000256" key="1">
    <source>
        <dbReference type="ARBA" id="ARBA00007968"/>
    </source>
</evidence>
<evidence type="ECO:0000256" key="2">
    <source>
        <dbReference type="ARBA" id="ARBA00022574"/>
    </source>
</evidence>
<sequence length="958" mass="104959">MEPFKAIQEPDEGYSEHPLYPSGTSGNGASTALTGVQSHSDLPAWLSSQLPSLSISQKTHLAMLILNELPTTVIADIVMNNLNPRLYINFVEYLPPEICLKVFGYLDPVSLIHVAMCCRGWYNLAVDRKLWETLYYLEGWKAIQTEISASEQRMNEGASYAQLHHQRLQSIDDGHVHKKRAISDPILGDDDDFDMVDVAQLPKQEQKDTEMVGSSLFGGPQLGGSGSSIKSSGSMIQHMGNLVMNSPSPMPDRFGTIPSRSAKGKGRATGGSLSSKDASDMIKDLLRLPKSALWIYDARDDRYKINWKYIYTMRRRLESNWNRGRYSNFQLPHPDHLDEGHNECIYSLQYNSEFLVSGSRDKTIRIWDLHTRRLVRPPLKEHTGSVLCLQFDSDPLEDLIVSGSSDSDVILWRFSTGQVLQRLQKAHRESVLNVKFDKRILVTCSKDKTIKIFNRLPLRAGDLGYGEVNVLNPVPVNLRNYGYGSPLDQLPIKPPYTMIGCLEGHGAAVNAVQICGEEIVSASGDRHIKVWDWPNQLCRRTFLGHNKGIACVQYDGRRIVSGSSDNEVKVFDRETGLEVASLRAHQNLVRTVQAGFGDLPYSKEEDRLEAKKVDDAYFAAKEAGRLEDFERQRDRPRNAGSRKPEDITAFGAKLPPGGGGGPYGRIVSGSYDQTIMIWRRDRDGAIDREPNAIVRSQLRQVVSAALVRTQIAQNRAMSSAAAQQQQSSADAAGDSAPRSRHAFGGSNGGNDGMSTSASASRRAGGVYPYGTDNIPAAPSAYNSSTSAQASASRSGNHPPSSRQVETGSVSGASNGSSSSAGGPPAANAIPPHGLLHHVSQQQQTAATQTQPQPQQAQAQAQTHPQSQPQPPTAAALTAAATAAAAAAQQVQQQQQQQQQHHHPHIPQADATNPARIFKLQFDARRIICCSQTSTIVGWDFCNGDPELEEASRFFGTVE</sequence>
<dbReference type="Gene3D" id="1.20.1280.50">
    <property type="match status" value="1"/>
</dbReference>
<dbReference type="InterPro" id="IPR019775">
    <property type="entry name" value="WD40_repeat_CS"/>
</dbReference>
<keyword evidence="3" id="KW-0677">Repeat</keyword>
<dbReference type="PANTHER" id="PTHR14604">
    <property type="entry name" value="WD40 REPEAT PF20"/>
    <property type="match status" value="1"/>
</dbReference>
<feature type="compositionally biased region" description="Low complexity" evidence="5">
    <location>
        <begin position="717"/>
        <end position="736"/>
    </location>
</feature>
<dbReference type="InterPro" id="IPR036322">
    <property type="entry name" value="WD40_repeat_dom_sf"/>
</dbReference>
<comment type="similarity">
    <text evidence="1">Belongs to the WD repeat MET30/SCONB/SCON-2 family.</text>
</comment>
<dbReference type="Pfam" id="PF00400">
    <property type="entry name" value="WD40"/>
    <property type="match status" value="5"/>
</dbReference>
<dbReference type="Proteomes" id="UP000012174">
    <property type="component" value="Unassembled WGS sequence"/>
</dbReference>
<evidence type="ECO:0000256" key="5">
    <source>
        <dbReference type="SAM" id="MobiDB-lite"/>
    </source>
</evidence>
<dbReference type="PROSITE" id="PS50294">
    <property type="entry name" value="WD_REPEATS_REGION"/>
    <property type="match status" value="3"/>
</dbReference>
<dbReference type="PROSITE" id="PS50082">
    <property type="entry name" value="WD_REPEATS_2"/>
    <property type="match status" value="4"/>
</dbReference>
<feature type="region of interest" description="Disordered" evidence="5">
    <location>
        <begin position="717"/>
        <end position="761"/>
    </location>
</feature>
<feature type="compositionally biased region" description="Low complexity" evidence="5">
    <location>
        <begin position="807"/>
        <end position="828"/>
    </location>
</feature>
<feature type="region of interest" description="Disordered" evidence="5">
    <location>
        <begin position="1"/>
        <end position="21"/>
    </location>
</feature>
<feature type="region of interest" description="Disordered" evidence="5">
    <location>
        <begin position="628"/>
        <end position="664"/>
    </location>
</feature>
<feature type="repeat" description="WD" evidence="4">
    <location>
        <begin position="338"/>
        <end position="377"/>
    </location>
</feature>
<evidence type="ECO:0000313" key="8">
    <source>
        <dbReference type="Proteomes" id="UP000012174"/>
    </source>
</evidence>
<name>M7SFY2_EUTLA</name>
<dbReference type="eggNOG" id="KOG0281">
    <property type="taxonomic scope" value="Eukaryota"/>
</dbReference>
<evidence type="ECO:0000259" key="6">
    <source>
        <dbReference type="PROSITE" id="PS50181"/>
    </source>
</evidence>
<dbReference type="PANTHER" id="PTHR14604:SF4">
    <property type="entry name" value="F-BOX DOMAIN-CONTAINING PROTEIN"/>
    <property type="match status" value="1"/>
</dbReference>
<dbReference type="Gene3D" id="2.130.10.10">
    <property type="entry name" value="YVTN repeat-like/Quinoprotein amine dehydrogenase"/>
    <property type="match status" value="2"/>
</dbReference>
<dbReference type="AlphaFoldDB" id="M7SFY2"/>
<dbReference type="HOGENOM" id="CLU_000288_103_0_1"/>
<dbReference type="PROSITE" id="PS00678">
    <property type="entry name" value="WD_REPEATS_1"/>
    <property type="match status" value="1"/>
</dbReference>
<reference evidence="8" key="1">
    <citation type="journal article" date="2013" name="Genome Announc.">
        <title>Draft genome sequence of the grapevine dieback fungus Eutypa lata UCR-EL1.</title>
        <authorList>
            <person name="Blanco-Ulate B."/>
            <person name="Rolshausen P.E."/>
            <person name="Cantu D."/>
        </authorList>
    </citation>
    <scope>NUCLEOTIDE SEQUENCE [LARGE SCALE GENOMIC DNA]</scope>
    <source>
        <strain evidence="8">UCR-EL1</strain>
    </source>
</reference>
<dbReference type="OrthoDB" id="19711at2759"/>
<feature type="compositionally biased region" description="Low complexity" evidence="5">
    <location>
        <begin position="779"/>
        <end position="794"/>
    </location>
</feature>
<dbReference type="InterPro" id="IPR050995">
    <property type="entry name" value="WD-F-box_domain-protein"/>
</dbReference>
<accession>M7SFY2</accession>
<feature type="region of interest" description="Disordered" evidence="5">
    <location>
        <begin position="255"/>
        <end position="276"/>
    </location>
</feature>
<dbReference type="InterPro" id="IPR001680">
    <property type="entry name" value="WD40_rpt"/>
</dbReference>
<dbReference type="PROSITE" id="PS50181">
    <property type="entry name" value="FBOX"/>
    <property type="match status" value="1"/>
</dbReference>
<dbReference type="SUPFAM" id="SSF81383">
    <property type="entry name" value="F-box domain"/>
    <property type="match status" value="1"/>
</dbReference>
<organism evidence="7 8">
    <name type="scientific">Eutypa lata (strain UCR-EL1)</name>
    <name type="common">Grapevine dieback disease fungus</name>
    <name type="synonym">Eutypa armeniacae</name>
    <dbReference type="NCBI Taxonomy" id="1287681"/>
    <lineage>
        <taxon>Eukaryota</taxon>
        <taxon>Fungi</taxon>
        <taxon>Dikarya</taxon>
        <taxon>Ascomycota</taxon>
        <taxon>Pezizomycotina</taxon>
        <taxon>Sordariomycetes</taxon>
        <taxon>Xylariomycetidae</taxon>
        <taxon>Xylariales</taxon>
        <taxon>Diatrypaceae</taxon>
        <taxon>Eutypa</taxon>
    </lineage>
</organism>
<feature type="domain" description="F-box" evidence="6">
    <location>
        <begin position="88"/>
        <end position="134"/>
    </location>
</feature>
<dbReference type="EMBL" id="KB706933">
    <property type="protein sequence ID" value="EMR65159.1"/>
    <property type="molecule type" value="Genomic_DNA"/>
</dbReference>
<feature type="repeat" description="WD" evidence="4">
    <location>
        <begin position="542"/>
        <end position="581"/>
    </location>
</feature>
<protein>
    <submittedName>
        <fullName evidence="7">Putative f-box wd-40 repeat-containing protein</fullName>
    </submittedName>
</protein>
<feature type="region of interest" description="Disordered" evidence="5">
    <location>
        <begin position="778"/>
        <end position="911"/>
    </location>
</feature>
<feature type="repeat" description="WD" evidence="4">
    <location>
        <begin position="502"/>
        <end position="532"/>
    </location>
</feature>
<evidence type="ECO:0000313" key="7">
    <source>
        <dbReference type="EMBL" id="EMR65159.1"/>
    </source>
</evidence>
<feature type="compositionally biased region" description="Low complexity" evidence="5">
    <location>
        <begin position="840"/>
        <end position="898"/>
    </location>
</feature>
<dbReference type="InterPro" id="IPR001810">
    <property type="entry name" value="F-box_dom"/>
</dbReference>
<gene>
    <name evidence="7" type="ORF">UCREL1_7887</name>
</gene>
<dbReference type="PRINTS" id="PR00320">
    <property type="entry name" value="GPROTEINBRPT"/>
</dbReference>
<evidence type="ECO:0000256" key="3">
    <source>
        <dbReference type="ARBA" id="ARBA00022737"/>
    </source>
</evidence>
<dbReference type="SMART" id="SM00320">
    <property type="entry name" value="WD40"/>
    <property type="match status" value="7"/>
</dbReference>
<dbReference type="InterPro" id="IPR036047">
    <property type="entry name" value="F-box-like_dom_sf"/>
</dbReference>
<feature type="compositionally biased region" description="Basic and acidic residues" evidence="5">
    <location>
        <begin position="628"/>
        <end position="646"/>
    </location>
</feature>
<dbReference type="OMA" id="HSKGIAC"/>
<dbReference type="KEGG" id="ela:UCREL1_7887"/>
<dbReference type="Pfam" id="PF12937">
    <property type="entry name" value="F-box-like"/>
    <property type="match status" value="1"/>
</dbReference>
<dbReference type="SMART" id="SM00256">
    <property type="entry name" value="FBOX"/>
    <property type="match status" value="1"/>
</dbReference>
<feature type="compositionally biased region" description="Polar residues" evidence="5">
    <location>
        <begin position="795"/>
        <end position="806"/>
    </location>
</feature>
<evidence type="ECO:0000256" key="4">
    <source>
        <dbReference type="PROSITE-ProRule" id="PRU00221"/>
    </source>
</evidence>
<dbReference type="CDD" id="cd00200">
    <property type="entry name" value="WD40"/>
    <property type="match status" value="1"/>
</dbReference>
<keyword evidence="8" id="KW-1185">Reference proteome</keyword>